<feature type="compositionally biased region" description="Low complexity" evidence="1">
    <location>
        <begin position="52"/>
        <end position="68"/>
    </location>
</feature>
<evidence type="ECO:0000256" key="1">
    <source>
        <dbReference type="SAM" id="MobiDB-lite"/>
    </source>
</evidence>
<comment type="caution">
    <text evidence="2">The sequence shown here is derived from an EMBL/GenBank/DDBJ whole genome shotgun (WGS) entry which is preliminary data.</text>
</comment>
<proteinExistence type="predicted"/>
<feature type="region of interest" description="Disordered" evidence="1">
    <location>
        <begin position="40"/>
        <end position="72"/>
    </location>
</feature>
<dbReference type="RefSeq" id="WP_146903304.1">
    <property type="nucleotide sequence ID" value="NZ_BAAARM010000003.1"/>
</dbReference>
<evidence type="ECO:0000313" key="3">
    <source>
        <dbReference type="Proteomes" id="UP000321181"/>
    </source>
</evidence>
<dbReference type="Proteomes" id="UP000321181">
    <property type="component" value="Unassembled WGS sequence"/>
</dbReference>
<accession>A0A512DCK5</accession>
<reference evidence="2 3" key="1">
    <citation type="submission" date="2019-07" db="EMBL/GenBank/DDBJ databases">
        <title>Whole genome shotgun sequence of Cellulomonas aerilata NBRC 106308.</title>
        <authorList>
            <person name="Hosoyama A."/>
            <person name="Uohara A."/>
            <person name="Ohji S."/>
            <person name="Ichikawa N."/>
        </authorList>
    </citation>
    <scope>NUCLEOTIDE SEQUENCE [LARGE SCALE GENOMIC DNA]</scope>
    <source>
        <strain evidence="2 3">NBRC 106308</strain>
    </source>
</reference>
<name>A0A512DCK5_9CELL</name>
<organism evidence="2 3">
    <name type="scientific">Cellulomonas aerilata</name>
    <dbReference type="NCBI Taxonomy" id="515326"/>
    <lineage>
        <taxon>Bacteria</taxon>
        <taxon>Bacillati</taxon>
        <taxon>Actinomycetota</taxon>
        <taxon>Actinomycetes</taxon>
        <taxon>Micrococcales</taxon>
        <taxon>Cellulomonadaceae</taxon>
        <taxon>Cellulomonas</taxon>
    </lineage>
</organism>
<evidence type="ECO:0000313" key="2">
    <source>
        <dbReference type="EMBL" id="GEO34183.1"/>
    </source>
</evidence>
<sequence length="264" mass="28070">MRAFRPAGGYYVAGLDRTEREVFATVVADVAELLGAERFRAEASDGEGSGDGPVPDGAPDGGPDAAHPGVPPVLLRMSTGRVAPPDDPAVRRLLPDASRDDDEVTAEFRRLTDADLRSTKIARLRDLWTALDGAQDAVRARRLGLPADDDEDLVVPRGDAQALAAGLTDVRLVLAERLGLRTEEDADRLYETLEAQAAALDDADELDEGADVDDDRPAREIVAAEVRAYLGSVYAALTWLQESLMALLLADLDGGADGARTGLD</sequence>
<protein>
    <submittedName>
        <fullName evidence="2">Uncharacterized protein</fullName>
    </submittedName>
</protein>
<dbReference type="InterPro" id="IPR018561">
    <property type="entry name" value="AosR"/>
</dbReference>
<dbReference type="OrthoDB" id="3268479at2"/>
<dbReference type="Pfam" id="PF09438">
    <property type="entry name" value="DUF2017"/>
    <property type="match status" value="1"/>
</dbReference>
<dbReference type="AlphaFoldDB" id="A0A512DCK5"/>
<gene>
    <name evidence="2" type="ORF">CAE01nite_19080</name>
</gene>
<dbReference type="EMBL" id="BJYY01000013">
    <property type="protein sequence ID" value="GEO34183.1"/>
    <property type="molecule type" value="Genomic_DNA"/>
</dbReference>
<keyword evidence="3" id="KW-1185">Reference proteome</keyword>